<dbReference type="Proteomes" id="UP001225356">
    <property type="component" value="Unassembled WGS sequence"/>
</dbReference>
<dbReference type="PANTHER" id="PTHR13932:SF5">
    <property type="entry name" value="RADICAL S-ADENOSYL METHIONINE DOMAIN-CONTAINING PROTEIN 1, MITOCHONDRIAL"/>
    <property type="match status" value="1"/>
</dbReference>
<name>A0ABT9Q527_9ACTN</name>
<dbReference type="InterPro" id="IPR006638">
    <property type="entry name" value="Elp3/MiaA/NifB-like_rSAM"/>
</dbReference>
<dbReference type="Pfam" id="PF04055">
    <property type="entry name" value="Radical_SAM"/>
    <property type="match status" value="1"/>
</dbReference>
<dbReference type="SUPFAM" id="SSF102114">
    <property type="entry name" value="Radical SAM enzymes"/>
    <property type="match status" value="1"/>
</dbReference>
<dbReference type="InterPro" id="IPR058240">
    <property type="entry name" value="rSAM_sf"/>
</dbReference>
<dbReference type="SFLD" id="SFLDS00029">
    <property type="entry name" value="Radical_SAM"/>
    <property type="match status" value="1"/>
</dbReference>
<reference evidence="5 6" key="1">
    <citation type="submission" date="2023-07" db="EMBL/GenBank/DDBJ databases">
        <title>Sequencing the genomes of 1000 actinobacteria strains.</title>
        <authorList>
            <person name="Klenk H.-P."/>
        </authorList>
    </citation>
    <scope>NUCLEOTIDE SEQUENCE [LARGE SCALE GENOMIC DNA]</scope>
    <source>
        <strain evidence="5 6">DSM 46740</strain>
    </source>
</reference>
<dbReference type="InterPro" id="IPR034505">
    <property type="entry name" value="Coproporphyrinogen-III_oxidase"/>
</dbReference>
<evidence type="ECO:0000259" key="3">
    <source>
        <dbReference type="PROSITE" id="PS50975"/>
    </source>
</evidence>
<proteinExistence type="predicted"/>
<evidence type="ECO:0000256" key="1">
    <source>
        <dbReference type="ARBA" id="ARBA00017228"/>
    </source>
</evidence>
<evidence type="ECO:0000313" key="5">
    <source>
        <dbReference type="EMBL" id="MDP9841855.1"/>
    </source>
</evidence>
<dbReference type="Gene3D" id="3.30.750.200">
    <property type="match status" value="1"/>
</dbReference>
<evidence type="ECO:0000256" key="2">
    <source>
        <dbReference type="PROSITE-ProRule" id="PRU00409"/>
    </source>
</evidence>
<dbReference type="InterPro" id="IPR007197">
    <property type="entry name" value="rSAM"/>
</dbReference>
<keyword evidence="2" id="KW-0067">ATP-binding</keyword>
<dbReference type="SFLD" id="SFLDG01065">
    <property type="entry name" value="anaerobic_coproporphyrinogen-I"/>
    <property type="match status" value="1"/>
</dbReference>
<comment type="caution">
    <text evidence="5">The sequence shown here is derived from an EMBL/GenBank/DDBJ whole genome shotgun (WGS) entry which is preliminary data.</text>
</comment>
<feature type="domain" description="Radical SAM core" evidence="4">
    <location>
        <begin position="456"/>
        <end position="693"/>
    </location>
</feature>
<dbReference type="PANTHER" id="PTHR13932">
    <property type="entry name" value="COPROPORPHYRINIGEN III OXIDASE"/>
    <property type="match status" value="1"/>
</dbReference>
<evidence type="ECO:0000259" key="4">
    <source>
        <dbReference type="PROSITE" id="PS51918"/>
    </source>
</evidence>
<dbReference type="SUPFAM" id="SSF56059">
    <property type="entry name" value="Glutathione synthetase ATP-binding domain-like"/>
    <property type="match status" value="1"/>
</dbReference>
<sequence>MSVLAVVGTPGDRRVTMFADACARHGVREPMVVAWTSVLRGEGIRLEPGTLVRIDSPGEDAEADELLRGPGEPSRVSGGARWHAAFTAGTARVREAVDRTPGAVLLADVGEIAVMFDKRLCHARLSAAGVPVPPALPGPIGDYAELRRRMDEARWGRVFVKPAHGSSASGVVALHSWGGRVKAVTSAALVSGRLYNSLRVRSYEDESELAAIVDLLAVDGLHVERWFPKASLNGHVIDLRVVVVDGTPTHAVVRAGRSPMTNLHLGGGRGDLGEVVTGLGPEGWARALEICARAAACFPGSLAVGVDLMIGVDWRSLAVAEVNAFGDLLPRLEGLTGGGAEGLDTYGAQVRAILARHAPAEIRNTRGEGVIVAGGSVGRREDEGITAADGSVGRREGERVIVVSGPVGRREERTEGESVSPSVSVSPYQGYVYAYPHKTSYRPLDPRPSLREVWAGEPQTNLFLYLHIPFCEMRCGFCNLFTRTGAPEELVAAYLDALERQARAVRDALDDPRFVTAAVGGGTPTYLSAAELTRMFDLTERVMGADLRAVPLSVETSPATATTDRLTVLAERGTTRISIGVQSFIDAEARAAVRPQRREEVEAALGSIREVGFEALNIDLIYGIDGQTEASWRYSLDAALAWKPEEIYLYPLYVRPLTGLGRRARDWDDHRLALYGQGRDHLLAAGYEQVSMRMFRLPGQVSATEYRCQSDGMVGLGCGARSYTSRLHYSYEYAVGAGQVRAIIDDYVRLAPGEFEVANVGFRLGEDERRRRHLIQSLLQAEGLDLAAYRERFGVEVVTGFREELDRLAERGWLEWDGPAAGEGGAAGTGRLRLTPEGLARSDAIGPALFSGRVRELMAGYEAR</sequence>
<dbReference type="InterPro" id="IPR011761">
    <property type="entry name" value="ATP-grasp"/>
</dbReference>
<dbReference type="SMART" id="SM00729">
    <property type="entry name" value="Elp3"/>
    <property type="match status" value="1"/>
</dbReference>
<dbReference type="Gene3D" id="3.30.470.20">
    <property type="entry name" value="ATP-grasp fold, B domain"/>
    <property type="match status" value="1"/>
</dbReference>
<organism evidence="5 6">
    <name type="scientific">Streptosporangium lutulentum</name>
    <dbReference type="NCBI Taxonomy" id="1461250"/>
    <lineage>
        <taxon>Bacteria</taxon>
        <taxon>Bacillati</taxon>
        <taxon>Actinomycetota</taxon>
        <taxon>Actinomycetes</taxon>
        <taxon>Streptosporangiales</taxon>
        <taxon>Streptosporangiaceae</taxon>
        <taxon>Streptosporangium</taxon>
    </lineage>
</organism>
<dbReference type="InterPro" id="IPR047778">
    <property type="entry name" value="STM4014-like"/>
</dbReference>
<accession>A0ABT9Q527</accession>
<protein>
    <recommendedName>
        <fullName evidence="1">Heme chaperone HemW</fullName>
    </recommendedName>
</protein>
<dbReference type="CDD" id="cd01335">
    <property type="entry name" value="Radical_SAM"/>
    <property type="match status" value="1"/>
</dbReference>
<dbReference type="PROSITE" id="PS50975">
    <property type="entry name" value="ATP_GRASP"/>
    <property type="match status" value="1"/>
</dbReference>
<dbReference type="NCBIfam" id="NF038074">
    <property type="entry name" value="fam_STM4014"/>
    <property type="match status" value="1"/>
</dbReference>
<dbReference type="PROSITE" id="PS51918">
    <property type="entry name" value="RADICAL_SAM"/>
    <property type="match status" value="1"/>
</dbReference>
<evidence type="ECO:0000313" key="6">
    <source>
        <dbReference type="Proteomes" id="UP001225356"/>
    </source>
</evidence>
<dbReference type="EMBL" id="JAUSQU010000001">
    <property type="protein sequence ID" value="MDP9841855.1"/>
    <property type="molecule type" value="Genomic_DNA"/>
</dbReference>
<keyword evidence="6" id="KW-1185">Reference proteome</keyword>
<feature type="domain" description="ATP-grasp" evidence="3">
    <location>
        <begin position="122"/>
        <end position="354"/>
    </location>
</feature>
<gene>
    <name evidence="5" type="ORF">J2853_001066</name>
</gene>
<dbReference type="NCBIfam" id="NF006067">
    <property type="entry name" value="PRK08208.1"/>
    <property type="match status" value="1"/>
</dbReference>
<keyword evidence="2" id="KW-0547">Nucleotide-binding</keyword>